<protein>
    <submittedName>
        <fullName evidence="1">Histidine kinase</fullName>
    </submittedName>
</protein>
<dbReference type="Gene3D" id="3.20.20.410">
    <property type="entry name" value="Protein of unknown function UPF0759"/>
    <property type="match status" value="1"/>
</dbReference>
<dbReference type="PANTHER" id="PTHR30348:SF4">
    <property type="entry name" value="DUF72 DOMAIN-CONTAINING PROTEIN"/>
    <property type="match status" value="1"/>
</dbReference>
<gene>
    <name evidence="1" type="ORF">GCM10011591_37910</name>
</gene>
<dbReference type="PANTHER" id="PTHR30348">
    <property type="entry name" value="UNCHARACTERIZED PROTEIN YECE"/>
    <property type="match status" value="1"/>
</dbReference>
<keyword evidence="1" id="KW-0808">Transferase</keyword>
<dbReference type="GO" id="GO:0016301">
    <property type="term" value="F:kinase activity"/>
    <property type="evidence" value="ECO:0007669"/>
    <property type="project" value="UniProtKB-KW"/>
</dbReference>
<dbReference type="AlphaFoldDB" id="A0A917VCU3"/>
<comment type="caution">
    <text evidence="1">The sequence shown here is derived from an EMBL/GenBank/DDBJ whole genome shotgun (WGS) entry which is preliminary data.</text>
</comment>
<proteinExistence type="predicted"/>
<dbReference type="InterPro" id="IPR036520">
    <property type="entry name" value="UPF0759_sf"/>
</dbReference>
<dbReference type="SUPFAM" id="SSF117396">
    <property type="entry name" value="TM1631-like"/>
    <property type="match status" value="1"/>
</dbReference>
<keyword evidence="1" id="KW-0418">Kinase</keyword>
<dbReference type="Proteomes" id="UP000612956">
    <property type="component" value="Unassembled WGS sequence"/>
</dbReference>
<reference evidence="1" key="2">
    <citation type="submission" date="2020-09" db="EMBL/GenBank/DDBJ databases">
        <authorList>
            <person name="Sun Q."/>
            <person name="Zhou Y."/>
        </authorList>
    </citation>
    <scope>NUCLEOTIDE SEQUENCE</scope>
    <source>
        <strain evidence="1">CGMCC 4.7278</strain>
    </source>
</reference>
<dbReference type="InterPro" id="IPR002763">
    <property type="entry name" value="DUF72"/>
</dbReference>
<name>A0A917VCU3_9NOCA</name>
<reference evidence="1" key="1">
    <citation type="journal article" date="2014" name="Int. J. Syst. Evol. Microbiol.">
        <title>Complete genome sequence of Corynebacterium casei LMG S-19264T (=DSM 44701T), isolated from a smear-ripened cheese.</title>
        <authorList>
            <consortium name="US DOE Joint Genome Institute (JGI-PGF)"/>
            <person name="Walter F."/>
            <person name="Albersmeier A."/>
            <person name="Kalinowski J."/>
            <person name="Ruckert C."/>
        </authorList>
    </citation>
    <scope>NUCLEOTIDE SEQUENCE</scope>
    <source>
        <strain evidence="1">CGMCC 4.7278</strain>
    </source>
</reference>
<dbReference type="Pfam" id="PF01904">
    <property type="entry name" value="DUF72"/>
    <property type="match status" value="1"/>
</dbReference>
<organism evidence="1 2">
    <name type="scientific">Nocardia camponoti</name>
    <dbReference type="NCBI Taxonomy" id="1616106"/>
    <lineage>
        <taxon>Bacteria</taxon>
        <taxon>Bacillati</taxon>
        <taxon>Actinomycetota</taxon>
        <taxon>Actinomycetes</taxon>
        <taxon>Mycobacteriales</taxon>
        <taxon>Nocardiaceae</taxon>
        <taxon>Nocardia</taxon>
    </lineage>
</organism>
<dbReference type="EMBL" id="BMMW01000004">
    <property type="protein sequence ID" value="GGK62073.1"/>
    <property type="molecule type" value="Genomic_DNA"/>
</dbReference>
<keyword evidence="2" id="KW-1185">Reference proteome</keyword>
<evidence type="ECO:0000313" key="1">
    <source>
        <dbReference type="EMBL" id="GGK62073.1"/>
    </source>
</evidence>
<sequence>MRVMTMLIGTSGWQYQSWRGILYPRDLPMRLWLERYAEAFATVESNAAFYHLPTKQVFEGWRARTPDDFIFAVKASRYLTHIKRLREPAEPVERLLDRASGLGDKLGPILLQLPPTLRGDPELLDETLALFPATVRVAVEPRNDSWWTDDVRNVLEYRNAALCWADREAKPITPLWRTTDWAYLRLHAGLATPKPSYGSAVLTEWVDRLRETWSDESDCFVYFNNDARGAAVRDAVLFGQLTKAAGSPISRIPTLDKGVVTIPSGDPAEH</sequence>
<accession>A0A917VCU3</accession>
<evidence type="ECO:0000313" key="2">
    <source>
        <dbReference type="Proteomes" id="UP000612956"/>
    </source>
</evidence>